<keyword evidence="9" id="KW-1133">Transmembrane helix</keyword>
<dbReference type="PANTHER" id="PTHR43047:SF72">
    <property type="entry name" value="OSMOSENSING HISTIDINE PROTEIN KINASE SLN1"/>
    <property type="match status" value="1"/>
</dbReference>
<proteinExistence type="predicted"/>
<keyword evidence="4" id="KW-0808">Transferase</keyword>
<dbReference type="Gene3D" id="3.30.565.10">
    <property type="entry name" value="Histidine kinase-like ATPase, C-terminal domain"/>
    <property type="match status" value="1"/>
</dbReference>
<dbReference type="GO" id="GO:0005886">
    <property type="term" value="C:plasma membrane"/>
    <property type="evidence" value="ECO:0007669"/>
    <property type="project" value="TreeGrafter"/>
</dbReference>
<gene>
    <name evidence="12" type="ORF">E6H00_00675</name>
</gene>
<evidence type="ECO:0000256" key="3">
    <source>
        <dbReference type="ARBA" id="ARBA00022553"/>
    </source>
</evidence>
<dbReference type="Pfam" id="PF05227">
    <property type="entry name" value="CHASE3"/>
    <property type="match status" value="1"/>
</dbReference>
<evidence type="ECO:0000256" key="5">
    <source>
        <dbReference type="ARBA" id="ARBA00022777"/>
    </source>
</evidence>
<dbReference type="SMART" id="SM00388">
    <property type="entry name" value="HisKA"/>
    <property type="match status" value="1"/>
</dbReference>
<dbReference type="InterPro" id="IPR003594">
    <property type="entry name" value="HATPase_dom"/>
</dbReference>
<evidence type="ECO:0000256" key="7">
    <source>
        <dbReference type="PROSITE-ProRule" id="PRU00169"/>
    </source>
</evidence>
<evidence type="ECO:0000259" key="11">
    <source>
        <dbReference type="PROSITE" id="PS50110"/>
    </source>
</evidence>
<dbReference type="Pfam" id="PF00072">
    <property type="entry name" value="Response_reg"/>
    <property type="match status" value="1"/>
</dbReference>
<dbReference type="CDD" id="cd19410">
    <property type="entry name" value="HK9-like_sensor"/>
    <property type="match status" value="1"/>
</dbReference>
<feature type="transmembrane region" description="Helical" evidence="9">
    <location>
        <begin position="38"/>
        <end position="58"/>
    </location>
</feature>
<evidence type="ECO:0000256" key="9">
    <source>
        <dbReference type="SAM" id="Phobius"/>
    </source>
</evidence>
<evidence type="ECO:0000256" key="2">
    <source>
        <dbReference type="ARBA" id="ARBA00012438"/>
    </source>
</evidence>
<reference evidence="12 13" key="1">
    <citation type="journal article" date="2019" name="Nat. Microbiol.">
        <title>Mediterranean grassland soil C-N compound turnover is dependent on rainfall and depth, and is mediated by genomically divergent microorganisms.</title>
        <authorList>
            <person name="Diamond S."/>
            <person name="Andeer P.F."/>
            <person name="Li Z."/>
            <person name="Crits-Christoph A."/>
            <person name="Burstein D."/>
            <person name="Anantharaman K."/>
            <person name="Lane K.R."/>
            <person name="Thomas B.C."/>
            <person name="Pan C."/>
            <person name="Northen T.R."/>
            <person name="Banfield J.F."/>
        </authorList>
    </citation>
    <scope>NUCLEOTIDE SEQUENCE [LARGE SCALE GENOMIC DNA]</scope>
    <source>
        <strain evidence="12">NP_3</strain>
    </source>
</reference>
<dbReference type="PRINTS" id="PR00344">
    <property type="entry name" value="BCTRLSENSOR"/>
</dbReference>
<dbReference type="CDD" id="cd00082">
    <property type="entry name" value="HisKA"/>
    <property type="match status" value="1"/>
</dbReference>
<feature type="coiled-coil region" evidence="8">
    <location>
        <begin position="281"/>
        <end position="308"/>
    </location>
</feature>
<dbReference type="InterPro" id="IPR036890">
    <property type="entry name" value="HATPase_C_sf"/>
</dbReference>
<dbReference type="EMBL" id="VBAK01000015">
    <property type="protein sequence ID" value="TMI93831.1"/>
    <property type="molecule type" value="Genomic_DNA"/>
</dbReference>
<dbReference type="InterPro" id="IPR004358">
    <property type="entry name" value="Sig_transdc_His_kin-like_C"/>
</dbReference>
<dbReference type="InterPro" id="IPR036097">
    <property type="entry name" value="HisK_dim/P_sf"/>
</dbReference>
<keyword evidence="3 7" id="KW-0597">Phosphoprotein</keyword>
<dbReference type="InterPro" id="IPR007891">
    <property type="entry name" value="CHASE3"/>
</dbReference>
<dbReference type="Proteomes" id="UP000318509">
    <property type="component" value="Unassembled WGS sequence"/>
</dbReference>
<comment type="caution">
    <text evidence="12">The sequence shown here is derived from an EMBL/GenBank/DDBJ whole genome shotgun (WGS) entry which is preliminary data.</text>
</comment>
<dbReference type="PROSITE" id="PS50109">
    <property type="entry name" value="HIS_KIN"/>
    <property type="match status" value="1"/>
</dbReference>
<evidence type="ECO:0000256" key="1">
    <source>
        <dbReference type="ARBA" id="ARBA00000085"/>
    </source>
</evidence>
<evidence type="ECO:0000256" key="6">
    <source>
        <dbReference type="ARBA" id="ARBA00023012"/>
    </source>
</evidence>
<dbReference type="InterPro" id="IPR001789">
    <property type="entry name" value="Sig_transdc_resp-reg_receiver"/>
</dbReference>
<keyword evidence="9" id="KW-0472">Membrane</keyword>
<keyword evidence="5" id="KW-0418">Kinase</keyword>
<keyword evidence="9" id="KW-0812">Transmembrane</keyword>
<dbReference type="InterPro" id="IPR003661">
    <property type="entry name" value="HisK_dim/P_dom"/>
</dbReference>
<sequence length="690" mass="75853">MKSRTSRRPITLSSINLPVRGRKRVTLTWANLPMRAKVVVVVAIPLCALLATALTYYYGAWVDVQAERWVDHAQDVHTDIQEALILLLDAQAGMDGYLLTGQDLFLRRYETAAQALPKDMANLEHLVRDQPTQVARMRRTVSLAQQYLRTLAALRPSPTLGGTAGTRQDTLLVENAGIMDGVRRELDGMLAEEGHLLGDRTRQQDNAHKAILTITELSLLAGLSSGIAATILFARAIGTRFRRLEENAGQLARGLPLSPWSPGNDEIANLAEALGRSSVLLAKREREMRNAMDLAETAKGEADRANQAKTEFLSRVSHELRTPLNAILGFAQILEMDTLTAEHRDNVEQILKGGRHLLTLIDEVLEISRIEAGHMALSIEPVRIGEAVREALDLIGPVAAQRRVRLNGAEAAASDRHIRADRQRLKQALLNLLSNAVKYNRDGGEVTLSCEETLEQRMRIRVIDTGPGIPPDKMKRLFAPFDRLGAEHSGIEGSGLGLALSKRLMEAMGGALGVESVVGGGSTFWLELALTDGPVERFAQARTPIPTKAELRDGQKAQIVLYIEDNLSNLKLIQHILAHRPEVRLIPAMQGRLGLELAQEHQPALILLDQHLPDITGDEVLRRLQEYPETRHIPVVMITADATPSHGERLLASGARGYLIKPLDVMKFLAVLTSALQEREGSRLGGNGPR</sequence>
<dbReference type="EC" id="2.7.13.3" evidence="2"/>
<feature type="domain" description="Response regulatory" evidence="11">
    <location>
        <begin position="559"/>
        <end position="676"/>
    </location>
</feature>
<dbReference type="SMART" id="SM00387">
    <property type="entry name" value="HATPase_c"/>
    <property type="match status" value="1"/>
</dbReference>
<dbReference type="Pfam" id="PF02518">
    <property type="entry name" value="HATPase_c"/>
    <property type="match status" value="1"/>
</dbReference>
<keyword evidence="8" id="KW-0175">Coiled coil</keyword>
<evidence type="ECO:0000256" key="8">
    <source>
        <dbReference type="SAM" id="Coils"/>
    </source>
</evidence>
<dbReference type="GO" id="GO:0000155">
    <property type="term" value="F:phosphorelay sensor kinase activity"/>
    <property type="evidence" value="ECO:0007669"/>
    <property type="project" value="InterPro"/>
</dbReference>
<dbReference type="PROSITE" id="PS50110">
    <property type="entry name" value="RESPONSE_REGULATORY"/>
    <property type="match status" value="1"/>
</dbReference>
<feature type="modified residue" description="4-aspartylphosphate" evidence="7">
    <location>
        <position position="609"/>
    </location>
</feature>
<accession>A0A537KDJ0</accession>
<keyword evidence="6" id="KW-0902">Two-component regulatory system</keyword>
<dbReference type="InterPro" id="IPR011006">
    <property type="entry name" value="CheY-like_superfamily"/>
</dbReference>
<dbReference type="Gene3D" id="1.10.287.130">
    <property type="match status" value="1"/>
</dbReference>
<dbReference type="SMART" id="SM00448">
    <property type="entry name" value="REC"/>
    <property type="match status" value="1"/>
</dbReference>
<protein>
    <recommendedName>
        <fullName evidence="2">histidine kinase</fullName>
        <ecNumber evidence="2">2.7.13.3</ecNumber>
    </recommendedName>
</protein>
<feature type="domain" description="Histidine kinase" evidence="10">
    <location>
        <begin position="315"/>
        <end position="532"/>
    </location>
</feature>
<dbReference type="InterPro" id="IPR005467">
    <property type="entry name" value="His_kinase_dom"/>
</dbReference>
<dbReference type="GO" id="GO:0009927">
    <property type="term" value="F:histidine phosphotransfer kinase activity"/>
    <property type="evidence" value="ECO:0007669"/>
    <property type="project" value="TreeGrafter"/>
</dbReference>
<organism evidence="12 13">
    <name type="scientific">Candidatus Segetimicrobium genomatis</name>
    <dbReference type="NCBI Taxonomy" id="2569760"/>
    <lineage>
        <taxon>Bacteria</taxon>
        <taxon>Bacillati</taxon>
        <taxon>Candidatus Sysuimicrobiota</taxon>
        <taxon>Candidatus Sysuimicrobiia</taxon>
        <taxon>Candidatus Sysuimicrobiales</taxon>
        <taxon>Candidatus Segetimicrobiaceae</taxon>
        <taxon>Candidatus Segetimicrobium</taxon>
    </lineage>
</organism>
<dbReference type="SUPFAM" id="SSF55874">
    <property type="entry name" value="ATPase domain of HSP90 chaperone/DNA topoisomerase II/histidine kinase"/>
    <property type="match status" value="1"/>
</dbReference>
<evidence type="ECO:0000256" key="4">
    <source>
        <dbReference type="ARBA" id="ARBA00022679"/>
    </source>
</evidence>
<dbReference type="Pfam" id="PF00512">
    <property type="entry name" value="HisKA"/>
    <property type="match status" value="1"/>
</dbReference>
<dbReference type="SUPFAM" id="SSF47384">
    <property type="entry name" value="Homodimeric domain of signal transducing histidine kinase"/>
    <property type="match status" value="1"/>
</dbReference>
<comment type="catalytic activity">
    <reaction evidence="1">
        <text>ATP + protein L-histidine = ADP + protein N-phospho-L-histidine.</text>
        <dbReference type="EC" id="2.7.13.3"/>
    </reaction>
</comment>
<dbReference type="PANTHER" id="PTHR43047">
    <property type="entry name" value="TWO-COMPONENT HISTIDINE PROTEIN KINASE"/>
    <property type="match status" value="1"/>
</dbReference>
<dbReference type="CDD" id="cd16922">
    <property type="entry name" value="HATPase_EvgS-ArcB-TorS-like"/>
    <property type="match status" value="1"/>
</dbReference>
<evidence type="ECO:0000313" key="13">
    <source>
        <dbReference type="Proteomes" id="UP000318509"/>
    </source>
</evidence>
<dbReference type="Gene3D" id="3.40.50.2300">
    <property type="match status" value="1"/>
</dbReference>
<evidence type="ECO:0000313" key="12">
    <source>
        <dbReference type="EMBL" id="TMI93831.1"/>
    </source>
</evidence>
<dbReference type="SUPFAM" id="SSF52172">
    <property type="entry name" value="CheY-like"/>
    <property type="match status" value="1"/>
</dbReference>
<evidence type="ECO:0000259" key="10">
    <source>
        <dbReference type="PROSITE" id="PS50109"/>
    </source>
</evidence>
<dbReference type="AlphaFoldDB" id="A0A537KDJ0"/>
<name>A0A537KDJ0_9BACT</name>